<evidence type="ECO:0000313" key="4">
    <source>
        <dbReference type="EMBL" id="PAU81356.1"/>
    </source>
</evidence>
<dbReference type="SUPFAM" id="SSF51905">
    <property type="entry name" value="FAD/NAD(P)-binding domain"/>
    <property type="match status" value="1"/>
</dbReference>
<dbReference type="PANTHER" id="PTHR13847:SF280">
    <property type="entry name" value="D-AMINO ACID DEHYDROGENASE"/>
    <property type="match status" value="1"/>
</dbReference>
<dbReference type="PANTHER" id="PTHR13847">
    <property type="entry name" value="SARCOSINE DEHYDROGENASE-RELATED"/>
    <property type="match status" value="1"/>
</dbReference>
<accession>A0A2A2F7E9</accession>
<gene>
    <name evidence="4" type="ORF">CK501_07380</name>
</gene>
<evidence type="ECO:0000256" key="1">
    <source>
        <dbReference type="ARBA" id="ARBA00009410"/>
    </source>
</evidence>
<dbReference type="GO" id="GO:0008718">
    <property type="term" value="F:D-amino-acid dehydrogenase activity"/>
    <property type="evidence" value="ECO:0007669"/>
    <property type="project" value="TreeGrafter"/>
</dbReference>
<keyword evidence="5" id="KW-1185">Reference proteome</keyword>
<dbReference type="GO" id="GO:0005737">
    <property type="term" value="C:cytoplasm"/>
    <property type="evidence" value="ECO:0007669"/>
    <property type="project" value="TreeGrafter"/>
</dbReference>
<dbReference type="Proteomes" id="UP000218896">
    <property type="component" value="Unassembled WGS sequence"/>
</dbReference>
<keyword evidence="2" id="KW-0560">Oxidoreductase</keyword>
<dbReference type="SUPFAM" id="SSF54373">
    <property type="entry name" value="FAD-linked reductases, C-terminal domain"/>
    <property type="match status" value="1"/>
</dbReference>
<evidence type="ECO:0000313" key="5">
    <source>
        <dbReference type="Proteomes" id="UP000218896"/>
    </source>
</evidence>
<dbReference type="AlphaFoldDB" id="A0A2A2F7E9"/>
<dbReference type="EMBL" id="NSKD01000002">
    <property type="protein sequence ID" value="PAU81356.1"/>
    <property type="molecule type" value="Genomic_DNA"/>
</dbReference>
<dbReference type="GO" id="GO:0005886">
    <property type="term" value="C:plasma membrane"/>
    <property type="evidence" value="ECO:0007669"/>
    <property type="project" value="TreeGrafter"/>
</dbReference>
<reference evidence="4 5" key="1">
    <citation type="submission" date="2017-08" db="EMBL/GenBank/DDBJ databases">
        <title>Halovibrio sewagensis sp. nov., isolated from wastewater of high salinity.</title>
        <authorList>
            <person name="Dong X."/>
            <person name="Zhang G."/>
        </authorList>
    </citation>
    <scope>NUCLEOTIDE SEQUENCE [LARGE SCALE GENOMIC DNA]</scope>
    <source>
        <strain evidence="4 5">YL5-2</strain>
    </source>
</reference>
<protein>
    <submittedName>
        <fullName evidence="4">Amino acid dehydrogenase</fullName>
    </submittedName>
</protein>
<dbReference type="RefSeq" id="WP_095617078.1">
    <property type="nucleotide sequence ID" value="NZ_NSKD01000002.1"/>
</dbReference>
<comment type="similarity">
    <text evidence="1">Belongs to the DadA oxidoreductase family.</text>
</comment>
<dbReference type="InterPro" id="IPR006076">
    <property type="entry name" value="FAD-dep_OxRdtase"/>
</dbReference>
<evidence type="ECO:0000256" key="2">
    <source>
        <dbReference type="ARBA" id="ARBA00023002"/>
    </source>
</evidence>
<dbReference type="OrthoDB" id="9805337at2"/>
<proteinExistence type="inferred from homology"/>
<dbReference type="Gene3D" id="3.30.9.10">
    <property type="entry name" value="D-Amino Acid Oxidase, subunit A, domain 2"/>
    <property type="match status" value="1"/>
</dbReference>
<dbReference type="Pfam" id="PF01266">
    <property type="entry name" value="DAO"/>
    <property type="match status" value="1"/>
</dbReference>
<organism evidence="4 5">
    <name type="scientific">Halovibrio salipaludis</name>
    <dbReference type="NCBI Taxonomy" id="2032626"/>
    <lineage>
        <taxon>Bacteria</taxon>
        <taxon>Pseudomonadati</taxon>
        <taxon>Pseudomonadota</taxon>
        <taxon>Gammaproteobacteria</taxon>
        <taxon>Oceanospirillales</taxon>
        <taxon>Halomonadaceae</taxon>
        <taxon>Halovibrio</taxon>
    </lineage>
</organism>
<dbReference type="Gene3D" id="3.50.50.60">
    <property type="entry name" value="FAD/NAD(P)-binding domain"/>
    <property type="match status" value="2"/>
</dbReference>
<dbReference type="GO" id="GO:0055130">
    <property type="term" value="P:D-alanine catabolic process"/>
    <property type="evidence" value="ECO:0007669"/>
    <property type="project" value="TreeGrafter"/>
</dbReference>
<sequence length="417" mass="45871">MHVAVLGAGVIGTTTAWYLREAGYDVTVVERRAGPGEETSFANGGQISVSHAEPWASPGAPVQLLRWLFRPDAPLRFRPRLDPHQWAWGLRFLSECRSHRYVRNLETVVQLGLYSRQCLSELRERTGIEYHQRREGILHFYTDPGVYAAAHDPAARMRALGCEREVIDVAKAVAREPALGTLQPELKGATWTPGDESGDAHVFTARLAGMAEAAGVRFLFNSRVMGLETEAGAVRRVRLNQAGAFTHLEADAVVVALGSFSAPLLRPLGINLPVYPARGYSVTVPVRDPEQAYTVSLIDDEYKLVYSRLGDELRVAGMAEIDGWRQDIDPARCRQILDRLAHCFPKAGHWDQARFWAGLRPATPSSVPFVGTTPWPGLYLNTGHGTLGWTNACGSAALLSDRIAGEMGPLDLDYHGR</sequence>
<name>A0A2A2F7E9_9GAMM</name>
<evidence type="ECO:0000259" key="3">
    <source>
        <dbReference type="Pfam" id="PF01266"/>
    </source>
</evidence>
<dbReference type="NCBIfam" id="NF001933">
    <property type="entry name" value="PRK00711.1"/>
    <property type="match status" value="1"/>
</dbReference>
<comment type="caution">
    <text evidence="4">The sequence shown here is derived from an EMBL/GenBank/DDBJ whole genome shotgun (WGS) entry which is preliminary data.</text>
</comment>
<dbReference type="InterPro" id="IPR036188">
    <property type="entry name" value="FAD/NAD-bd_sf"/>
</dbReference>
<feature type="domain" description="FAD dependent oxidoreductase" evidence="3">
    <location>
        <begin position="2"/>
        <end position="402"/>
    </location>
</feature>